<evidence type="ECO:0000256" key="7">
    <source>
        <dbReference type="SAM" id="Phobius"/>
    </source>
</evidence>
<evidence type="ECO:0000256" key="1">
    <source>
        <dbReference type="ARBA" id="ARBA00011073"/>
    </source>
</evidence>
<dbReference type="InterPro" id="IPR023827">
    <property type="entry name" value="Peptidase_S8_Asp-AS"/>
</dbReference>
<keyword evidence="7" id="KW-0472">Membrane</keyword>
<evidence type="ECO:0000256" key="4">
    <source>
        <dbReference type="ARBA" id="ARBA00022825"/>
    </source>
</evidence>
<dbReference type="InterPro" id="IPR000209">
    <property type="entry name" value="Peptidase_S8/S53_dom"/>
</dbReference>
<keyword evidence="10" id="KW-1185">Reference proteome</keyword>
<dbReference type="Pfam" id="PF00082">
    <property type="entry name" value="Peptidase_S8"/>
    <property type="match status" value="1"/>
</dbReference>
<accession>A0ABN2KDL1</accession>
<feature type="active site" description="Charge relay system" evidence="5">
    <location>
        <position position="56"/>
    </location>
</feature>
<dbReference type="Gene3D" id="3.40.50.200">
    <property type="entry name" value="Peptidase S8/S53 domain"/>
    <property type="match status" value="1"/>
</dbReference>
<feature type="active site" description="Charge relay system" evidence="5">
    <location>
        <position position="89"/>
    </location>
</feature>
<evidence type="ECO:0000313" key="10">
    <source>
        <dbReference type="Proteomes" id="UP001500655"/>
    </source>
</evidence>
<evidence type="ECO:0000256" key="6">
    <source>
        <dbReference type="RuleBase" id="RU003355"/>
    </source>
</evidence>
<comment type="similarity">
    <text evidence="1 5 6">Belongs to the peptidase S8 family.</text>
</comment>
<dbReference type="PRINTS" id="PR00723">
    <property type="entry name" value="SUBTILISIN"/>
</dbReference>
<evidence type="ECO:0000313" key="9">
    <source>
        <dbReference type="EMBL" id="GAA1753649.1"/>
    </source>
</evidence>
<dbReference type="PANTHER" id="PTHR43806:SF11">
    <property type="entry name" value="CEREVISIN-RELATED"/>
    <property type="match status" value="1"/>
</dbReference>
<dbReference type="PROSITE" id="PS00136">
    <property type="entry name" value="SUBTILASE_ASP"/>
    <property type="match status" value="1"/>
</dbReference>
<keyword evidence="2 5" id="KW-0645">Protease</keyword>
<keyword evidence="7" id="KW-1133">Transmembrane helix</keyword>
<reference evidence="9 10" key="1">
    <citation type="journal article" date="2019" name="Int. J. Syst. Evol. Microbiol.">
        <title>The Global Catalogue of Microorganisms (GCM) 10K type strain sequencing project: providing services to taxonomists for standard genome sequencing and annotation.</title>
        <authorList>
            <consortium name="The Broad Institute Genomics Platform"/>
            <consortium name="The Broad Institute Genome Sequencing Center for Infectious Disease"/>
            <person name="Wu L."/>
            <person name="Ma J."/>
        </authorList>
    </citation>
    <scope>NUCLEOTIDE SEQUENCE [LARGE SCALE GENOMIC DNA]</scope>
    <source>
        <strain evidence="9 10">JCM 13249</strain>
    </source>
</reference>
<dbReference type="PROSITE" id="PS51892">
    <property type="entry name" value="SUBTILASE"/>
    <property type="match status" value="1"/>
</dbReference>
<dbReference type="PANTHER" id="PTHR43806">
    <property type="entry name" value="PEPTIDASE S8"/>
    <property type="match status" value="1"/>
</dbReference>
<dbReference type="EMBL" id="BAAALS010000011">
    <property type="protein sequence ID" value="GAA1753649.1"/>
    <property type="molecule type" value="Genomic_DNA"/>
</dbReference>
<keyword evidence="3 5" id="KW-0378">Hydrolase</keyword>
<sequence length="391" mass="38817">MLAAVLPAVPAAAAPTCEPATSYRAVTDVPWPQRRYDYASIARLADGRGVTVAVIDSGVDADHPQLRGRVAAGVDLVDGGNGQVDCVGHGTAVASVIAARPRSGSGLRGLAAGATILPIRVTDRHDSDGDVVGSGLDAKGVATAVRRAILARVGVINLSLSTTTDDPALRDAIADAVAADIVVVAAAGNARERGNPTPYPAAYPGVLGVGAIDESGQRVAASQVGSYVDIVAPGAQVIGAQPGGGHAAMSGTSLAAPFVAATAALVRQYRSDLDAAAVARRLLATADPAPGARRAADYGHGVLNPLRALTDVLPVGAARAPAAGGVPTRPTTAAVGSTGLGRAFGVGGVLVAAGGSVALIAMFVPAGRRRRWRPGVLSARDPGSHRAPGAH</sequence>
<gene>
    <name evidence="9" type="ORF">GCM10009681_25780</name>
</gene>
<dbReference type="PROSITE" id="PS00137">
    <property type="entry name" value="SUBTILASE_HIS"/>
    <property type="match status" value="1"/>
</dbReference>
<evidence type="ECO:0000256" key="2">
    <source>
        <dbReference type="ARBA" id="ARBA00022670"/>
    </source>
</evidence>
<feature type="domain" description="Peptidase S8/S53" evidence="8">
    <location>
        <begin position="47"/>
        <end position="301"/>
    </location>
</feature>
<dbReference type="InterPro" id="IPR023828">
    <property type="entry name" value="Peptidase_S8_Ser-AS"/>
</dbReference>
<dbReference type="InterPro" id="IPR050131">
    <property type="entry name" value="Peptidase_S8_subtilisin-like"/>
</dbReference>
<proteinExistence type="inferred from homology"/>
<keyword evidence="4 5" id="KW-0720">Serine protease</keyword>
<feature type="transmembrane region" description="Helical" evidence="7">
    <location>
        <begin position="343"/>
        <end position="364"/>
    </location>
</feature>
<dbReference type="SUPFAM" id="SSF52743">
    <property type="entry name" value="Subtilisin-like"/>
    <property type="match status" value="1"/>
</dbReference>
<evidence type="ECO:0000259" key="8">
    <source>
        <dbReference type="Pfam" id="PF00082"/>
    </source>
</evidence>
<dbReference type="InterPro" id="IPR015500">
    <property type="entry name" value="Peptidase_S8_subtilisin-rel"/>
</dbReference>
<evidence type="ECO:0000256" key="5">
    <source>
        <dbReference type="PROSITE-ProRule" id="PRU01240"/>
    </source>
</evidence>
<organism evidence="9 10">
    <name type="scientific">Luedemannella helvata</name>
    <dbReference type="NCBI Taxonomy" id="349315"/>
    <lineage>
        <taxon>Bacteria</taxon>
        <taxon>Bacillati</taxon>
        <taxon>Actinomycetota</taxon>
        <taxon>Actinomycetes</taxon>
        <taxon>Micromonosporales</taxon>
        <taxon>Micromonosporaceae</taxon>
        <taxon>Luedemannella</taxon>
    </lineage>
</organism>
<dbReference type="InterPro" id="IPR036852">
    <property type="entry name" value="Peptidase_S8/S53_dom_sf"/>
</dbReference>
<dbReference type="InterPro" id="IPR022398">
    <property type="entry name" value="Peptidase_S8_His-AS"/>
</dbReference>
<feature type="active site" description="Charge relay system" evidence="5">
    <location>
        <position position="253"/>
    </location>
</feature>
<evidence type="ECO:0000256" key="3">
    <source>
        <dbReference type="ARBA" id="ARBA00022801"/>
    </source>
</evidence>
<comment type="caution">
    <text evidence="9">The sequence shown here is derived from an EMBL/GenBank/DDBJ whole genome shotgun (WGS) entry which is preliminary data.</text>
</comment>
<keyword evidence="7" id="KW-0812">Transmembrane</keyword>
<dbReference type="PROSITE" id="PS00138">
    <property type="entry name" value="SUBTILASE_SER"/>
    <property type="match status" value="1"/>
</dbReference>
<dbReference type="Proteomes" id="UP001500655">
    <property type="component" value="Unassembled WGS sequence"/>
</dbReference>
<name>A0ABN2KDL1_9ACTN</name>
<protein>
    <recommendedName>
        <fullName evidence="8">Peptidase S8/S53 domain-containing protein</fullName>
    </recommendedName>
</protein>